<dbReference type="STRING" id="84521.SAMN04487994_102120"/>
<dbReference type="RefSeq" id="WP_102227513.1">
    <property type="nucleotide sequence ID" value="NZ_PNFY01000007.1"/>
</dbReference>
<dbReference type="SUPFAM" id="SSF52540">
    <property type="entry name" value="P-loop containing nucleoside triphosphate hydrolases"/>
    <property type="match status" value="2"/>
</dbReference>
<dbReference type="FunFam" id="3.40.50.300:FF:000319">
    <property type="entry name" value="DNA repair protein RecN"/>
    <property type="match status" value="1"/>
</dbReference>
<evidence type="ECO:0000313" key="12">
    <source>
        <dbReference type="Proteomes" id="UP000235682"/>
    </source>
</evidence>
<comment type="function">
    <text evidence="1 9">May be involved in recombinational repair of damaged DNA.</text>
</comment>
<dbReference type="AlphaFoldDB" id="A0A2N6SQ92"/>
<dbReference type="GO" id="GO:0043590">
    <property type="term" value="C:bacterial nucleoid"/>
    <property type="evidence" value="ECO:0007669"/>
    <property type="project" value="TreeGrafter"/>
</dbReference>
<evidence type="ECO:0000256" key="6">
    <source>
        <dbReference type="ARBA" id="ARBA00022840"/>
    </source>
</evidence>
<dbReference type="FunFam" id="3.40.50.300:FF:000356">
    <property type="entry name" value="DNA repair protein RecN"/>
    <property type="match status" value="1"/>
</dbReference>
<dbReference type="Gene3D" id="3.40.50.300">
    <property type="entry name" value="P-loop containing nucleotide triphosphate hydrolases"/>
    <property type="match status" value="2"/>
</dbReference>
<dbReference type="PANTHER" id="PTHR11059:SF0">
    <property type="entry name" value="DNA REPAIR PROTEIN RECN"/>
    <property type="match status" value="1"/>
</dbReference>
<dbReference type="CDD" id="cd03241">
    <property type="entry name" value="ABC_RecN"/>
    <property type="match status" value="2"/>
</dbReference>
<evidence type="ECO:0000256" key="9">
    <source>
        <dbReference type="PIRNR" id="PIRNR003128"/>
    </source>
</evidence>
<dbReference type="OrthoDB" id="9806954at2"/>
<dbReference type="GO" id="GO:0006310">
    <property type="term" value="P:DNA recombination"/>
    <property type="evidence" value="ECO:0007669"/>
    <property type="project" value="InterPro"/>
</dbReference>
<dbReference type="GO" id="GO:0005524">
    <property type="term" value="F:ATP binding"/>
    <property type="evidence" value="ECO:0007669"/>
    <property type="project" value="UniProtKB-KW"/>
</dbReference>
<accession>A0A2N6SQ92</accession>
<gene>
    <name evidence="11" type="primary">recN</name>
    <name evidence="11" type="ORF">CJ205_00620</name>
</gene>
<keyword evidence="12" id="KW-1185">Reference proteome</keyword>
<dbReference type="GO" id="GO:0009432">
    <property type="term" value="P:SOS response"/>
    <property type="evidence" value="ECO:0007669"/>
    <property type="project" value="TreeGrafter"/>
</dbReference>
<evidence type="ECO:0000256" key="3">
    <source>
        <dbReference type="ARBA" id="ARBA00021315"/>
    </source>
</evidence>
<dbReference type="Pfam" id="PF02463">
    <property type="entry name" value="SMC_N"/>
    <property type="match status" value="1"/>
</dbReference>
<evidence type="ECO:0000256" key="2">
    <source>
        <dbReference type="ARBA" id="ARBA00009441"/>
    </source>
</evidence>
<evidence type="ECO:0000256" key="5">
    <source>
        <dbReference type="ARBA" id="ARBA00022763"/>
    </source>
</evidence>
<organism evidence="11 12">
    <name type="scientific">Dolosicoccus paucivorans</name>
    <dbReference type="NCBI Taxonomy" id="84521"/>
    <lineage>
        <taxon>Bacteria</taxon>
        <taxon>Bacillati</taxon>
        <taxon>Bacillota</taxon>
        <taxon>Bacilli</taxon>
        <taxon>Lactobacillales</taxon>
        <taxon>Aerococcaceae</taxon>
        <taxon>Dolosicoccus</taxon>
    </lineage>
</organism>
<comment type="caution">
    <text evidence="11">The sequence shown here is derived from an EMBL/GenBank/DDBJ whole genome shotgun (WGS) entry which is preliminary data.</text>
</comment>
<dbReference type="PIRSF" id="PIRSF003128">
    <property type="entry name" value="RecN"/>
    <property type="match status" value="1"/>
</dbReference>
<evidence type="ECO:0000256" key="7">
    <source>
        <dbReference type="ARBA" id="ARBA00023204"/>
    </source>
</evidence>
<evidence type="ECO:0000256" key="8">
    <source>
        <dbReference type="ARBA" id="ARBA00033408"/>
    </source>
</evidence>
<evidence type="ECO:0000256" key="1">
    <source>
        <dbReference type="ARBA" id="ARBA00003618"/>
    </source>
</evidence>
<proteinExistence type="inferred from homology"/>
<keyword evidence="7 9" id="KW-0234">DNA repair</keyword>
<comment type="similarity">
    <text evidence="2 9">Belongs to the RecN family.</text>
</comment>
<keyword evidence="4" id="KW-0547">Nucleotide-binding</keyword>
<evidence type="ECO:0000259" key="10">
    <source>
        <dbReference type="Pfam" id="PF02463"/>
    </source>
</evidence>
<keyword evidence="6" id="KW-0067">ATP-binding</keyword>
<evidence type="ECO:0000256" key="4">
    <source>
        <dbReference type="ARBA" id="ARBA00022741"/>
    </source>
</evidence>
<dbReference type="GO" id="GO:0006281">
    <property type="term" value="P:DNA repair"/>
    <property type="evidence" value="ECO:0007669"/>
    <property type="project" value="UniProtKB-KW"/>
</dbReference>
<dbReference type="InterPro" id="IPR004604">
    <property type="entry name" value="DNA_recomb/repair_RecN"/>
</dbReference>
<keyword evidence="5 9" id="KW-0227">DNA damage</keyword>
<dbReference type="NCBIfam" id="TIGR00634">
    <property type="entry name" value="recN"/>
    <property type="match status" value="1"/>
</dbReference>
<dbReference type="InterPro" id="IPR003395">
    <property type="entry name" value="RecF/RecN/SMC_N"/>
</dbReference>
<name>A0A2N6SQ92_9LACT</name>
<dbReference type="InterPro" id="IPR027417">
    <property type="entry name" value="P-loop_NTPase"/>
</dbReference>
<sequence>MLLSLTIENFAIIDQVDLDFQNSMTVLSGETGAGKSIIIDALSVLCGARGSIDYIRHGANRLLIEGLFSYEEAKDDIQDLFHQFGLDLEEDTLIIRREINQSGKNIIRVNGQLANVTFLRQLSPYLVDIHGQQDHQHLLNVERHVELLDNFIGEKALRLRQDYEEAFNAYKEVLRQWNQAHTDEQSDQQRLDFLEFQSQEIEKAQLVPGEEEELLNISNQLHYQQTNHQALQTVSELLSDSPQSILVQLSQVTEALNQVKGEETTEDIQQTLQSVQTELQEISHQVALMDQAPLMDDYTIDEVETRLNQIQQLTQKYHRSVDEILVYYDEISQEIYQLVHKDRYLQKLEEQLKVTYDDAFMIADLLHQLRKEYKPKLEQAVQEELKDLYMANSLLSIQLTKESTLSDDMPVSLTATGFDEVEFLISTNVGEPLKPLTKVASGGEMSRFILALKTVFSKSSPSQTMVFDEIDTGVSGRVAGAIAQKMKQISYYHQVLCITHLPQVAAAADHHLYIQKVVEDGQTLTKVKSMNDEEKINAIALMISADELTQTSIDLAKELLTHS</sequence>
<dbReference type="EMBL" id="PNHE01000001">
    <property type="protein sequence ID" value="PMC59242.1"/>
    <property type="molecule type" value="Genomic_DNA"/>
</dbReference>
<dbReference type="Proteomes" id="UP000235682">
    <property type="component" value="Unassembled WGS sequence"/>
</dbReference>
<evidence type="ECO:0000313" key="11">
    <source>
        <dbReference type="EMBL" id="PMC59242.1"/>
    </source>
</evidence>
<dbReference type="PANTHER" id="PTHR11059">
    <property type="entry name" value="DNA REPAIR PROTEIN RECN"/>
    <property type="match status" value="1"/>
</dbReference>
<reference evidence="11 12" key="1">
    <citation type="submission" date="2017-09" db="EMBL/GenBank/DDBJ databases">
        <title>Bacterial strain isolated from the female urinary microbiota.</title>
        <authorList>
            <person name="Thomas-White K."/>
            <person name="Kumar N."/>
            <person name="Forster S."/>
            <person name="Putonti C."/>
            <person name="Lawley T."/>
            <person name="Wolfe A.J."/>
        </authorList>
    </citation>
    <scope>NUCLEOTIDE SEQUENCE [LARGE SCALE GENOMIC DNA]</scope>
    <source>
        <strain evidence="11 12">UMB0852</strain>
    </source>
</reference>
<protein>
    <recommendedName>
        <fullName evidence="3 9">DNA repair protein RecN</fullName>
    </recommendedName>
    <alternativeName>
        <fullName evidence="8 9">Recombination protein N</fullName>
    </alternativeName>
</protein>
<feature type="domain" description="RecF/RecN/SMC N-terminal" evidence="10">
    <location>
        <begin position="2"/>
        <end position="516"/>
    </location>
</feature>